<keyword evidence="2" id="KW-0449">Lipoprotein</keyword>
<reference evidence="2 3" key="1">
    <citation type="journal article" date="2014" name="Syst. Appl. Microbiol.">
        <title>Evidence for the existence of two new members of the family Chlamydiaceae and proposal of Chlamydia avium sp. nov. and Chlamydia gallinacea sp. nov.</title>
        <authorList>
            <person name="Sachse K."/>
            <person name="Laroucau K."/>
            <person name="Riege K."/>
            <person name="Wehner S."/>
            <person name="Dilcher M."/>
            <person name="Creasy H.H."/>
            <person name="Weidmann M."/>
            <person name="Myers G."/>
            <person name="Vorimore F."/>
            <person name="Vicari N."/>
            <person name="Magnino S."/>
            <person name="Liebler-Tenorio E."/>
            <person name="Ruettger A."/>
            <person name="Bavoil P.M."/>
            <person name="Hufert F.T."/>
            <person name="Rossello-Mora R."/>
            <person name="Marz M."/>
        </authorList>
    </citation>
    <scope>NUCLEOTIDE SEQUENCE [LARGE SCALE GENOMIC DNA]</scope>
    <source>
        <strain evidence="2 3">10DC88</strain>
    </source>
</reference>
<dbReference type="STRING" id="1229831.M832_06680"/>
<name>W8JG43_9CHLA</name>
<evidence type="ECO:0000313" key="2">
    <source>
        <dbReference type="EMBL" id="AHK63521.1"/>
    </source>
</evidence>
<dbReference type="Pfam" id="PF26330">
    <property type="entry name" value="DUF8085"/>
    <property type="match status" value="1"/>
</dbReference>
<gene>
    <name evidence="2" type="ORF">M832_06680</name>
</gene>
<dbReference type="eggNOG" id="ENOG5032VV7">
    <property type="taxonomic scope" value="Bacteria"/>
</dbReference>
<dbReference type="PATRIC" id="fig|1229831.3.peg.667"/>
<organism evidence="2 3">
    <name type="scientific">Chlamydia avium 10DC88</name>
    <dbReference type="NCBI Taxonomy" id="1229831"/>
    <lineage>
        <taxon>Bacteria</taxon>
        <taxon>Pseudomonadati</taxon>
        <taxon>Chlamydiota</taxon>
        <taxon>Chlamydiia</taxon>
        <taxon>Chlamydiales</taxon>
        <taxon>Chlamydiaceae</taxon>
        <taxon>Chlamydia/Chlamydophila group</taxon>
        <taxon>Chlamydia</taxon>
    </lineage>
</organism>
<dbReference type="AlphaFoldDB" id="W8JG43"/>
<dbReference type="EMBL" id="CP006571">
    <property type="protein sequence ID" value="AHK63521.1"/>
    <property type="molecule type" value="Genomic_DNA"/>
</dbReference>
<evidence type="ECO:0000313" key="3">
    <source>
        <dbReference type="Proteomes" id="UP000019433"/>
    </source>
</evidence>
<feature type="region of interest" description="Disordered" evidence="1">
    <location>
        <begin position="67"/>
        <end position="91"/>
    </location>
</feature>
<accession>W8JG43</accession>
<feature type="compositionally biased region" description="Basic residues" evidence="1">
    <location>
        <begin position="77"/>
        <end position="91"/>
    </location>
</feature>
<protein>
    <submittedName>
        <fullName evidence="2">Putative lipoprotein</fullName>
    </submittedName>
</protein>
<dbReference type="HOGENOM" id="CLU_1341277_0_0_0"/>
<dbReference type="Proteomes" id="UP000019433">
    <property type="component" value="Chromosome"/>
</dbReference>
<dbReference type="KEGG" id="cav:M832_06680"/>
<proteinExistence type="predicted"/>
<sequence length="234" mass="26873">MYIIFLIHLCYNSLTFNFIFSKEMKKSIYKYGFSSLLLLLSLSSCCLNPYGSKQFPKNSQDINQKSVTLQENENRPSRSRRLFSRRGNKKKTSQVQMNFKKYGDQVTEQDKKDISFVVSAASEKSSLSLAMSQAEIKTALNRIKELHPLALLKFVAENSSLIEGMKKMQGRDWIWNMFLNELKEVFSQAAAQGIISDEDIKNFSLSLHLDEEVVSSIVQGERWPELLDMVMQVA</sequence>
<dbReference type="InterPro" id="IPR058398">
    <property type="entry name" value="DUF8085"/>
</dbReference>
<evidence type="ECO:0000256" key="1">
    <source>
        <dbReference type="SAM" id="MobiDB-lite"/>
    </source>
</evidence>